<evidence type="ECO:0000259" key="4">
    <source>
        <dbReference type="PROSITE" id="PS50102"/>
    </source>
</evidence>
<evidence type="ECO:0000313" key="6">
    <source>
        <dbReference type="Proteomes" id="UP000001949"/>
    </source>
</evidence>
<dbReference type="OMA" id="GSWHVDY"/>
<dbReference type="InterPro" id="IPR035979">
    <property type="entry name" value="RBD_domain_sf"/>
</dbReference>
<feature type="compositionally biased region" description="Basic residues" evidence="3">
    <location>
        <begin position="266"/>
        <end position="290"/>
    </location>
</feature>
<sequence>MSVTGPAANTNAIHRLSELELKKGIIGEGSWHNQYKDSCYIFIGGLDHRMTEGDIIIVFSQFGEPIDINLKRDKDTGKSLGYCFLGYKDQRSTILAVDNFNGSTLLGRRIRVDHVMDYSAPVVYDDKVDDEGNKIRKEYKPTGAEGLGLGKYYVTETERLLRETSSKTAKHEPVQQMDEDEKWALEFEQMIKKENLESDDHPKENKEDTVSVKKEDKERDKHRSRGKSRSRSRDRSRNRYRSRSRERDRHRHRDRDRYRSSDRDRRRYSRSSSRHKYRRDRHRRSRRSKNNKNFEIKGVLDSFDVIGHKS</sequence>
<protein>
    <submittedName>
        <fullName evidence="5">RNA-binding protein, putative</fullName>
    </submittedName>
</protein>
<dbReference type="CDD" id="cd12411">
    <property type="entry name" value="RRM_ist3_like"/>
    <property type="match status" value="1"/>
</dbReference>
<name>Q4N976_THEPA</name>
<comment type="caution">
    <text evidence="5">The sequence shown here is derived from an EMBL/GenBank/DDBJ whole genome shotgun (WGS) entry which is preliminary data.</text>
</comment>
<dbReference type="InterPro" id="IPR051847">
    <property type="entry name" value="RNA_proc/Spliceosome_comp"/>
</dbReference>
<dbReference type="GO" id="GO:0005686">
    <property type="term" value="C:U2 snRNP"/>
    <property type="evidence" value="ECO:0007669"/>
    <property type="project" value="TreeGrafter"/>
</dbReference>
<dbReference type="InterPro" id="IPR012677">
    <property type="entry name" value="Nucleotide-bd_a/b_plait_sf"/>
</dbReference>
<evidence type="ECO:0000256" key="1">
    <source>
        <dbReference type="ARBA" id="ARBA00022884"/>
    </source>
</evidence>
<dbReference type="PANTHER" id="PTHR45880">
    <property type="entry name" value="RNA-BINDING MOTIF PROTEIN, X-LINKED 2"/>
    <property type="match status" value="1"/>
</dbReference>
<gene>
    <name evidence="5" type="ordered locus">TP01_0238</name>
</gene>
<dbReference type="GO" id="GO:0003723">
    <property type="term" value="F:RNA binding"/>
    <property type="evidence" value="ECO:0007669"/>
    <property type="project" value="UniProtKB-UniRule"/>
</dbReference>
<dbReference type="GO" id="GO:0000398">
    <property type="term" value="P:mRNA splicing, via spliceosome"/>
    <property type="evidence" value="ECO:0007669"/>
    <property type="project" value="InterPro"/>
</dbReference>
<dbReference type="InterPro" id="IPR045844">
    <property type="entry name" value="RRM_Ist3-like"/>
</dbReference>
<dbReference type="SUPFAM" id="SSF54928">
    <property type="entry name" value="RNA-binding domain, RBD"/>
    <property type="match status" value="1"/>
</dbReference>
<feature type="region of interest" description="Disordered" evidence="3">
    <location>
        <begin position="194"/>
        <end position="293"/>
    </location>
</feature>
<proteinExistence type="predicted"/>
<dbReference type="FunCoup" id="Q4N976">
    <property type="interactions" value="2"/>
</dbReference>
<dbReference type="PANTHER" id="PTHR45880:SF1">
    <property type="entry name" value="RNA-BINDING MOTIF PROTEIN, X-LINKED 2"/>
    <property type="match status" value="1"/>
</dbReference>
<accession>Q4N976</accession>
<dbReference type="SMART" id="SM00360">
    <property type="entry name" value="RRM"/>
    <property type="match status" value="1"/>
</dbReference>
<feature type="domain" description="RRM" evidence="4">
    <location>
        <begin position="39"/>
        <end position="117"/>
    </location>
</feature>
<dbReference type="Proteomes" id="UP000001949">
    <property type="component" value="Unassembled WGS sequence"/>
</dbReference>
<dbReference type="PROSITE" id="PS50102">
    <property type="entry name" value="RRM"/>
    <property type="match status" value="1"/>
</dbReference>
<keyword evidence="1 2" id="KW-0694">RNA-binding</keyword>
<dbReference type="Gene3D" id="3.30.70.330">
    <property type="match status" value="1"/>
</dbReference>
<dbReference type="GO" id="GO:0071011">
    <property type="term" value="C:precatalytic spliceosome"/>
    <property type="evidence" value="ECO:0007669"/>
    <property type="project" value="TreeGrafter"/>
</dbReference>
<feature type="compositionally biased region" description="Basic and acidic residues" evidence="3">
    <location>
        <begin position="231"/>
        <end position="247"/>
    </location>
</feature>
<keyword evidence="6" id="KW-1185">Reference proteome</keyword>
<feature type="compositionally biased region" description="Basic and acidic residues" evidence="3">
    <location>
        <begin position="255"/>
        <end position="265"/>
    </location>
</feature>
<evidence type="ECO:0000313" key="5">
    <source>
        <dbReference type="EMBL" id="EAN33482.1"/>
    </source>
</evidence>
<dbReference type="GeneID" id="3502810"/>
<feature type="compositionally biased region" description="Basic and acidic residues" evidence="3">
    <location>
        <begin position="194"/>
        <end position="221"/>
    </location>
</feature>
<evidence type="ECO:0000256" key="3">
    <source>
        <dbReference type="SAM" id="MobiDB-lite"/>
    </source>
</evidence>
<organism evidence="5 6">
    <name type="scientific">Theileria parva</name>
    <name type="common">East coast fever infection agent</name>
    <dbReference type="NCBI Taxonomy" id="5875"/>
    <lineage>
        <taxon>Eukaryota</taxon>
        <taxon>Sar</taxon>
        <taxon>Alveolata</taxon>
        <taxon>Apicomplexa</taxon>
        <taxon>Aconoidasida</taxon>
        <taxon>Piroplasmida</taxon>
        <taxon>Theileriidae</taxon>
        <taxon>Theileria</taxon>
    </lineage>
</organism>
<evidence type="ECO:0000256" key="2">
    <source>
        <dbReference type="PROSITE-ProRule" id="PRU00176"/>
    </source>
</evidence>
<dbReference type="KEGG" id="tpv:TP01_0238"/>
<dbReference type="EMBL" id="AAGK01000001">
    <property type="protein sequence ID" value="EAN33482.1"/>
    <property type="molecule type" value="Genomic_DNA"/>
</dbReference>
<reference evidence="5 6" key="1">
    <citation type="journal article" date="2005" name="Science">
        <title>Genome sequence of Theileria parva, a bovine pathogen that transforms lymphocytes.</title>
        <authorList>
            <person name="Gardner M.J."/>
            <person name="Bishop R."/>
            <person name="Shah T."/>
            <person name="de Villiers E.P."/>
            <person name="Carlton J.M."/>
            <person name="Hall N."/>
            <person name="Ren Q."/>
            <person name="Paulsen I.T."/>
            <person name="Pain A."/>
            <person name="Berriman M."/>
            <person name="Wilson R.J.M."/>
            <person name="Sato S."/>
            <person name="Ralph S.A."/>
            <person name="Mann D.J."/>
            <person name="Xiong Z."/>
            <person name="Shallom S.J."/>
            <person name="Weidman J."/>
            <person name="Jiang L."/>
            <person name="Lynn J."/>
            <person name="Weaver B."/>
            <person name="Shoaibi A."/>
            <person name="Domingo A.R."/>
            <person name="Wasawo D."/>
            <person name="Crabtree J."/>
            <person name="Wortman J.R."/>
            <person name="Haas B."/>
            <person name="Angiuoli S.V."/>
            <person name="Creasy T.H."/>
            <person name="Lu C."/>
            <person name="Suh B."/>
            <person name="Silva J.C."/>
            <person name="Utterback T.R."/>
            <person name="Feldblyum T.V."/>
            <person name="Pertea M."/>
            <person name="Allen J."/>
            <person name="Nierman W.C."/>
            <person name="Taracha E.L.N."/>
            <person name="Salzberg S.L."/>
            <person name="White O.R."/>
            <person name="Fitzhugh H.A."/>
            <person name="Morzaria S."/>
            <person name="Venter J.C."/>
            <person name="Fraser C.M."/>
            <person name="Nene V."/>
        </authorList>
    </citation>
    <scope>NUCLEOTIDE SEQUENCE [LARGE SCALE GENOMIC DNA]</scope>
    <source>
        <strain evidence="5 6">Muguga</strain>
    </source>
</reference>
<dbReference type="STRING" id="5875.Q4N976"/>
<dbReference type="InterPro" id="IPR000504">
    <property type="entry name" value="RRM_dom"/>
</dbReference>
<dbReference type="AlphaFoldDB" id="Q4N976"/>
<dbReference type="InParanoid" id="Q4N976"/>
<dbReference type="eggNOG" id="KOG0126">
    <property type="taxonomic scope" value="Eukaryota"/>
</dbReference>
<dbReference type="GO" id="GO:0071013">
    <property type="term" value="C:catalytic step 2 spliceosome"/>
    <property type="evidence" value="ECO:0007669"/>
    <property type="project" value="TreeGrafter"/>
</dbReference>
<dbReference type="VEuPathDB" id="PiroplasmaDB:TpMuguga_01g00238"/>
<dbReference type="Pfam" id="PF00076">
    <property type="entry name" value="RRM_1"/>
    <property type="match status" value="1"/>
</dbReference>